<evidence type="ECO:0000256" key="2">
    <source>
        <dbReference type="ARBA" id="ARBA00022670"/>
    </source>
</evidence>
<name>A0A3D9ZLF1_9ACTN</name>
<dbReference type="CDD" id="cd03146">
    <property type="entry name" value="GAT1_Peptidase_E"/>
    <property type="match status" value="1"/>
</dbReference>
<protein>
    <submittedName>
        <fullName evidence="5">Peptidase E</fullName>
    </submittedName>
</protein>
<comment type="similarity">
    <text evidence="1">Belongs to the peptidase S51 family.</text>
</comment>
<dbReference type="Pfam" id="PF03575">
    <property type="entry name" value="Peptidase_S51"/>
    <property type="match status" value="1"/>
</dbReference>
<accession>A0A3D9ZLF1</accession>
<dbReference type="PANTHER" id="PTHR20842:SF0">
    <property type="entry name" value="ALPHA-ASPARTYL DIPEPTIDASE"/>
    <property type="match status" value="1"/>
</dbReference>
<evidence type="ECO:0000256" key="3">
    <source>
        <dbReference type="ARBA" id="ARBA00022801"/>
    </source>
</evidence>
<keyword evidence="3" id="KW-0378">Hydrolase</keyword>
<keyword evidence="2" id="KW-0645">Protease</keyword>
<dbReference type="OrthoDB" id="9778515at2"/>
<dbReference type="PANTHER" id="PTHR20842">
    <property type="entry name" value="PROTEASE S51 ALPHA-ASPARTYL DIPEPTIDASE"/>
    <property type="match status" value="1"/>
</dbReference>
<proteinExistence type="inferred from homology"/>
<dbReference type="GO" id="GO:0006508">
    <property type="term" value="P:proteolysis"/>
    <property type="evidence" value="ECO:0007669"/>
    <property type="project" value="UniProtKB-KW"/>
</dbReference>
<organism evidence="5 6">
    <name type="scientific">Asanoa ferruginea</name>
    <dbReference type="NCBI Taxonomy" id="53367"/>
    <lineage>
        <taxon>Bacteria</taxon>
        <taxon>Bacillati</taxon>
        <taxon>Actinomycetota</taxon>
        <taxon>Actinomycetes</taxon>
        <taxon>Micromonosporales</taxon>
        <taxon>Micromonosporaceae</taxon>
        <taxon>Asanoa</taxon>
    </lineage>
</organism>
<gene>
    <name evidence="5" type="ORF">DFJ67_2754</name>
</gene>
<dbReference type="InterPro" id="IPR029062">
    <property type="entry name" value="Class_I_gatase-like"/>
</dbReference>
<evidence type="ECO:0000256" key="4">
    <source>
        <dbReference type="ARBA" id="ARBA00022825"/>
    </source>
</evidence>
<dbReference type="Gene3D" id="3.40.50.880">
    <property type="match status" value="1"/>
</dbReference>
<reference evidence="5 6" key="1">
    <citation type="submission" date="2018-08" db="EMBL/GenBank/DDBJ databases">
        <title>Sequencing the genomes of 1000 actinobacteria strains.</title>
        <authorList>
            <person name="Klenk H.-P."/>
        </authorList>
    </citation>
    <scope>NUCLEOTIDE SEQUENCE [LARGE SCALE GENOMIC DNA]</scope>
    <source>
        <strain evidence="5 6">DSM 44099</strain>
    </source>
</reference>
<dbReference type="EMBL" id="QUMQ01000001">
    <property type="protein sequence ID" value="REF96763.1"/>
    <property type="molecule type" value="Genomic_DNA"/>
</dbReference>
<dbReference type="GO" id="GO:0008236">
    <property type="term" value="F:serine-type peptidase activity"/>
    <property type="evidence" value="ECO:0007669"/>
    <property type="project" value="UniProtKB-KW"/>
</dbReference>
<evidence type="ECO:0000256" key="1">
    <source>
        <dbReference type="ARBA" id="ARBA00006534"/>
    </source>
</evidence>
<dbReference type="RefSeq" id="WP_116068223.1">
    <property type="nucleotide sequence ID" value="NZ_BONB01000094.1"/>
</dbReference>
<evidence type="ECO:0000313" key="5">
    <source>
        <dbReference type="EMBL" id="REF96763.1"/>
    </source>
</evidence>
<keyword evidence="4" id="KW-0720">Serine protease</keyword>
<comment type="caution">
    <text evidence="5">The sequence shown here is derived from an EMBL/GenBank/DDBJ whole genome shotgun (WGS) entry which is preliminary data.</text>
</comment>
<keyword evidence="6" id="KW-1185">Reference proteome</keyword>
<dbReference type="Proteomes" id="UP000256913">
    <property type="component" value="Unassembled WGS sequence"/>
</dbReference>
<sequence length="233" mass="24614">MSRPQQIFAVSPNLRPASTPPGRRSALLDHAISLTGARRPKVCFVPTAVGDDPAAIASVAAVLADVDGSHLALFPQPNVRDVRAFLLSQDLIWVGGGSVVNLLAVWRAHRLDEILRECWAAGVVLGGGSAGSICWHLGGTTDSFSDDLDPVTDALGFLPYSNGVHHDLTTQPRRALFQRLIDDGTLPSGYATDDGTGLHYVGTDLAEAVTSVPGADAYRVEPGVHRPLGARQI</sequence>
<dbReference type="AlphaFoldDB" id="A0A3D9ZLF1"/>
<evidence type="ECO:0000313" key="6">
    <source>
        <dbReference type="Proteomes" id="UP000256913"/>
    </source>
</evidence>
<dbReference type="SUPFAM" id="SSF52317">
    <property type="entry name" value="Class I glutamine amidotransferase-like"/>
    <property type="match status" value="1"/>
</dbReference>
<dbReference type="InterPro" id="IPR005320">
    <property type="entry name" value="Peptidase_S51"/>
</dbReference>